<feature type="transmembrane region" description="Helical" evidence="9">
    <location>
        <begin position="110"/>
        <end position="131"/>
    </location>
</feature>
<evidence type="ECO:0000256" key="6">
    <source>
        <dbReference type="ARBA" id="ARBA00022989"/>
    </source>
</evidence>
<feature type="transmembrane region" description="Helical" evidence="9">
    <location>
        <begin position="29"/>
        <end position="53"/>
    </location>
</feature>
<keyword evidence="6 9" id="KW-1133">Transmembrane helix</keyword>
<evidence type="ECO:0000256" key="9">
    <source>
        <dbReference type="SAM" id="Phobius"/>
    </source>
</evidence>
<evidence type="ECO:0000256" key="3">
    <source>
        <dbReference type="ARBA" id="ARBA00022475"/>
    </source>
</evidence>
<evidence type="ECO:0000256" key="2">
    <source>
        <dbReference type="ARBA" id="ARBA00022448"/>
    </source>
</evidence>
<protein>
    <recommendedName>
        <fullName evidence="11">ABC transporter permease</fullName>
    </recommendedName>
</protein>
<keyword evidence="4" id="KW-0997">Cell inner membrane</keyword>
<keyword evidence="3" id="KW-1003">Cell membrane</keyword>
<comment type="subcellular location">
    <subcellularLocation>
        <location evidence="1">Cell membrane</location>
        <topology evidence="1">Multi-pass membrane protein</topology>
    </subcellularLocation>
</comment>
<feature type="transmembrane region" description="Helical" evidence="9">
    <location>
        <begin position="59"/>
        <end position="78"/>
    </location>
</feature>
<dbReference type="GO" id="GO:0005886">
    <property type="term" value="C:plasma membrane"/>
    <property type="evidence" value="ECO:0007669"/>
    <property type="project" value="UniProtKB-SubCell"/>
</dbReference>
<dbReference type="EMBL" id="LWBS01000253">
    <property type="protein sequence ID" value="OAP93752.1"/>
    <property type="molecule type" value="Genomic_DNA"/>
</dbReference>
<keyword evidence="2" id="KW-0813">Transport</keyword>
<comment type="caution">
    <text evidence="10">The sequence shown here is derived from an EMBL/GenBank/DDBJ whole genome shotgun (WGS) entry which is preliminary data.</text>
</comment>
<feature type="transmembrane region" description="Helical" evidence="9">
    <location>
        <begin position="182"/>
        <end position="203"/>
    </location>
</feature>
<feature type="transmembrane region" description="Helical" evidence="9">
    <location>
        <begin position="138"/>
        <end position="162"/>
    </location>
</feature>
<evidence type="ECO:0000256" key="8">
    <source>
        <dbReference type="SAM" id="MobiDB-lite"/>
    </source>
</evidence>
<gene>
    <name evidence="10" type="ORF">A4U53_23595</name>
</gene>
<proteinExistence type="predicted"/>
<dbReference type="Pfam" id="PF02653">
    <property type="entry name" value="BPD_transp_2"/>
    <property type="match status" value="1"/>
</dbReference>
<feature type="compositionally biased region" description="Polar residues" evidence="8">
    <location>
        <begin position="1"/>
        <end position="16"/>
    </location>
</feature>
<evidence type="ECO:0008006" key="11">
    <source>
        <dbReference type="Google" id="ProtNLM"/>
    </source>
</evidence>
<evidence type="ECO:0000256" key="5">
    <source>
        <dbReference type="ARBA" id="ARBA00022692"/>
    </source>
</evidence>
<keyword evidence="5 9" id="KW-0812">Transmembrane</keyword>
<feature type="region of interest" description="Disordered" evidence="8">
    <location>
        <begin position="1"/>
        <end position="20"/>
    </location>
</feature>
<dbReference type="CDD" id="cd06579">
    <property type="entry name" value="TM_PBP1_transp_AraH_like"/>
    <property type="match status" value="1"/>
</dbReference>
<accession>A0A179BQ42</accession>
<feature type="transmembrane region" description="Helical" evidence="9">
    <location>
        <begin position="313"/>
        <end position="333"/>
    </location>
</feature>
<organism evidence="10">
    <name type="scientific">Rhizobium leguminosarum</name>
    <dbReference type="NCBI Taxonomy" id="384"/>
    <lineage>
        <taxon>Bacteria</taxon>
        <taxon>Pseudomonadati</taxon>
        <taxon>Pseudomonadota</taxon>
        <taxon>Alphaproteobacteria</taxon>
        <taxon>Hyphomicrobiales</taxon>
        <taxon>Rhizobiaceae</taxon>
        <taxon>Rhizobium/Agrobacterium group</taxon>
        <taxon>Rhizobium</taxon>
    </lineage>
</organism>
<dbReference type="GO" id="GO:0022857">
    <property type="term" value="F:transmembrane transporter activity"/>
    <property type="evidence" value="ECO:0007669"/>
    <property type="project" value="InterPro"/>
</dbReference>
<evidence type="ECO:0000313" key="10">
    <source>
        <dbReference type="EMBL" id="OAP93752.1"/>
    </source>
</evidence>
<evidence type="ECO:0000256" key="7">
    <source>
        <dbReference type="ARBA" id="ARBA00023136"/>
    </source>
</evidence>
<reference evidence="10" key="1">
    <citation type="submission" date="2016-04" db="EMBL/GenBank/DDBJ databases">
        <title>Fast-growing isolate from the root nodules of Vavilovia formosa.</title>
        <authorList>
            <person name="Kimeklis A."/>
            <person name="Safronova V."/>
            <person name="Belimov A."/>
            <person name="Andronov E."/>
        </authorList>
    </citation>
    <scope>NUCLEOTIDE SEQUENCE [LARGE SCALE GENOMIC DNA]</scope>
    <source>
        <strain evidence="10">Vaf-46</strain>
    </source>
</reference>
<evidence type="ECO:0000256" key="1">
    <source>
        <dbReference type="ARBA" id="ARBA00004651"/>
    </source>
</evidence>
<feature type="transmembrane region" description="Helical" evidence="9">
    <location>
        <begin position="288"/>
        <end position="307"/>
    </location>
</feature>
<dbReference type="InterPro" id="IPR001851">
    <property type="entry name" value="ABC_transp_permease"/>
</dbReference>
<dbReference type="PANTHER" id="PTHR32196">
    <property type="entry name" value="ABC TRANSPORTER PERMEASE PROTEIN YPHD-RELATED-RELATED"/>
    <property type="match status" value="1"/>
</dbReference>
<evidence type="ECO:0000256" key="4">
    <source>
        <dbReference type="ARBA" id="ARBA00022519"/>
    </source>
</evidence>
<dbReference type="PANTHER" id="PTHR32196:SF21">
    <property type="entry name" value="ABC TRANSPORTER PERMEASE PROTEIN YPHD-RELATED"/>
    <property type="match status" value="1"/>
</dbReference>
<dbReference type="AlphaFoldDB" id="A0A179BQ42"/>
<keyword evidence="7 9" id="KW-0472">Membrane</keyword>
<sequence>MSSDTNVGLATGSANNPAPRERSTTALKIYAMEAILLALIVVLIIVAPGFATLGNALNVLRTGAMLGIIAFGMTAVIISGEIDLSVGAGVALAGCIVAYCSEQLAPSLDYPLAILIGVLAAVAVGVICGVFTGTIRRLFNVPTFITTLALFTALRGTANLISGGFPLTDLPGWFSFFGAGDLFGIPFPVYVLLVVFVGMHFLMKYTSFGRSVYAVGGNAEAARLSGIDVFGVKTTALAITGGLTAVSGMLIASQIGSGTGTTATGMELDVIAAVIIGGTSLFGGKGRVWGTLLGVLFLGCVTNGMTLLNVNEYWQYVVRGAIILGAVLLNQVLERVK</sequence>
<name>A0A179BQ42_RHILE</name>